<dbReference type="Pfam" id="PF02735">
    <property type="entry name" value="Ku"/>
    <property type="match status" value="1"/>
</dbReference>
<keyword evidence="6" id="KW-0158">Chromosome</keyword>
<evidence type="ECO:0000256" key="16">
    <source>
        <dbReference type="ARBA" id="ARBA00023242"/>
    </source>
</evidence>
<dbReference type="SMART" id="SM00513">
    <property type="entry name" value="SAP"/>
    <property type="match status" value="1"/>
</dbReference>
<dbReference type="Pfam" id="PF03730">
    <property type="entry name" value="Ku_C"/>
    <property type="match status" value="1"/>
</dbReference>
<protein>
    <recommendedName>
        <fullName evidence="5">ATP-dependent DNA helicase II subunit 1</fullName>
        <ecNumber evidence="4">3.6.4.12</ecNumber>
    </recommendedName>
    <alternativeName>
        <fullName evidence="18">ATP-dependent DNA helicase II subunit Ku70</fullName>
    </alternativeName>
</protein>
<evidence type="ECO:0000256" key="2">
    <source>
        <dbReference type="ARBA" id="ARBA00004574"/>
    </source>
</evidence>
<dbReference type="GO" id="GO:0003678">
    <property type="term" value="F:DNA helicase activity"/>
    <property type="evidence" value="ECO:0007669"/>
    <property type="project" value="UniProtKB-EC"/>
</dbReference>
<dbReference type="FunFam" id="1.10.1600.10:FF:000004">
    <property type="entry name" value="ATP-dependent DNA helicase II subunit 1"/>
    <property type="match status" value="1"/>
</dbReference>
<keyword evidence="9" id="KW-0378">Hydrolase</keyword>
<name>A0A3M6ZQG8_HORWE</name>
<evidence type="ECO:0000256" key="18">
    <source>
        <dbReference type="ARBA" id="ARBA00031811"/>
    </source>
</evidence>
<evidence type="ECO:0000256" key="17">
    <source>
        <dbReference type="ARBA" id="ARBA00024890"/>
    </source>
</evidence>
<dbReference type="CDD" id="cd01458">
    <property type="entry name" value="vWA_ku"/>
    <property type="match status" value="1"/>
</dbReference>
<dbReference type="InterPro" id="IPR036465">
    <property type="entry name" value="vWFA_dom_sf"/>
</dbReference>
<evidence type="ECO:0000256" key="19">
    <source>
        <dbReference type="ARBA" id="ARBA00047995"/>
    </source>
</evidence>
<evidence type="ECO:0000256" key="1">
    <source>
        <dbReference type="ARBA" id="ARBA00004123"/>
    </source>
</evidence>
<keyword evidence="10" id="KW-0347">Helicase</keyword>
<dbReference type="CDD" id="cd00788">
    <property type="entry name" value="KU70"/>
    <property type="match status" value="1"/>
</dbReference>
<comment type="similarity">
    <text evidence="3">Belongs to the ku70 family.</text>
</comment>
<dbReference type="VEuPathDB" id="FungiDB:BTJ68_00519"/>
<reference evidence="22 23" key="1">
    <citation type="journal article" date="2018" name="BMC Genomics">
        <title>Genomic evidence for intraspecific hybridization in a clonal and extremely halotolerant yeast.</title>
        <authorList>
            <person name="Gostincar C."/>
            <person name="Stajich J.E."/>
            <person name="Zupancic J."/>
            <person name="Zalar P."/>
            <person name="Gunde-Cimerman N."/>
        </authorList>
    </citation>
    <scope>NUCLEOTIDE SEQUENCE [LARGE SCALE GENOMIC DNA]</scope>
    <source>
        <strain evidence="22 23">EXF-6651</strain>
    </source>
</reference>
<dbReference type="Pfam" id="PF02037">
    <property type="entry name" value="SAP"/>
    <property type="match status" value="1"/>
</dbReference>
<proteinExistence type="inferred from homology"/>
<dbReference type="GO" id="GO:0043564">
    <property type="term" value="C:Ku70:Ku80 complex"/>
    <property type="evidence" value="ECO:0007669"/>
    <property type="project" value="InterPro"/>
</dbReference>
<evidence type="ECO:0000256" key="20">
    <source>
        <dbReference type="SAM" id="MobiDB-lite"/>
    </source>
</evidence>
<gene>
    <name evidence="22" type="ORF">D0866_13441</name>
</gene>
<dbReference type="InterPro" id="IPR047087">
    <property type="entry name" value="KU70_core_dom"/>
</dbReference>
<evidence type="ECO:0000256" key="12">
    <source>
        <dbReference type="ARBA" id="ARBA00022895"/>
    </source>
</evidence>
<evidence type="ECO:0000256" key="14">
    <source>
        <dbReference type="ARBA" id="ARBA00023172"/>
    </source>
</evidence>
<dbReference type="GO" id="GO:0016787">
    <property type="term" value="F:hydrolase activity"/>
    <property type="evidence" value="ECO:0007669"/>
    <property type="project" value="UniProtKB-KW"/>
</dbReference>
<feature type="domain" description="SAP" evidence="21">
    <location>
        <begin position="745"/>
        <end position="779"/>
    </location>
</feature>
<dbReference type="NCBIfam" id="TIGR00578">
    <property type="entry name" value="ku70"/>
    <property type="match status" value="1"/>
</dbReference>
<dbReference type="EMBL" id="QWIM01002167">
    <property type="protein sequence ID" value="RMY17536.1"/>
    <property type="molecule type" value="Genomic_DNA"/>
</dbReference>
<evidence type="ECO:0000256" key="3">
    <source>
        <dbReference type="ARBA" id="ARBA00005240"/>
    </source>
</evidence>
<dbReference type="PANTHER" id="PTHR12604:SF2">
    <property type="entry name" value="X-RAY REPAIR CROSS-COMPLEMENTING PROTEIN 6"/>
    <property type="match status" value="1"/>
</dbReference>
<dbReference type="InterPro" id="IPR027388">
    <property type="entry name" value="Ku70_bridge/pillars_dom_sf"/>
</dbReference>
<feature type="compositionally biased region" description="Acidic residues" evidence="20">
    <location>
        <begin position="120"/>
        <end position="131"/>
    </location>
</feature>
<evidence type="ECO:0000256" key="15">
    <source>
        <dbReference type="ARBA" id="ARBA00023204"/>
    </source>
</evidence>
<evidence type="ECO:0000256" key="9">
    <source>
        <dbReference type="ARBA" id="ARBA00022801"/>
    </source>
</evidence>
<dbReference type="SMART" id="SM00559">
    <property type="entry name" value="Ku78"/>
    <property type="match status" value="1"/>
</dbReference>
<keyword evidence="11" id="KW-0067">ATP-binding</keyword>
<evidence type="ECO:0000256" key="6">
    <source>
        <dbReference type="ARBA" id="ARBA00022454"/>
    </source>
</evidence>
<keyword evidence="8" id="KW-0227">DNA damage</keyword>
<dbReference type="PROSITE" id="PS50800">
    <property type="entry name" value="SAP"/>
    <property type="match status" value="1"/>
</dbReference>
<comment type="caution">
    <text evidence="22">The sequence shown here is derived from an EMBL/GenBank/DDBJ whole genome shotgun (WGS) entry which is preliminary data.</text>
</comment>
<dbReference type="GO" id="GO:0000781">
    <property type="term" value="C:chromosome, telomeric region"/>
    <property type="evidence" value="ECO:0007669"/>
    <property type="project" value="UniProtKB-SubCell"/>
</dbReference>
<keyword evidence="16" id="KW-0539">Nucleus</keyword>
<dbReference type="InterPro" id="IPR006165">
    <property type="entry name" value="Ku70"/>
</dbReference>
<dbReference type="InterPro" id="IPR016194">
    <property type="entry name" value="SPOC-like_C_dom_sf"/>
</dbReference>
<dbReference type="InterPro" id="IPR006164">
    <property type="entry name" value="DNA_bd_Ku70/Ku80"/>
</dbReference>
<evidence type="ECO:0000256" key="10">
    <source>
        <dbReference type="ARBA" id="ARBA00022806"/>
    </source>
</evidence>
<dbReference type="InterPro" id="IPR005160">
    <property type="entry name" value="Ku_C"/>
</dbReference>
<dbReference type="InterPro" id="IPR005161">
    <property type="entry name" value="Ku_N"/>
</dbReference>
<comment type="function">
    <text evidence="17">Single-stranded DNA-dependent ATP-dependent helicase. Involved in non-homologous end joining (NHEJ) DNA double strand break repair. DNA-binding is sequence-independent but has a high affinity to nicks in double-stranded DNA and to the ends of duplex DNA. Binds to naturally occurring chromosomal ends, and therefore provides chromosomal end protection. Required also for telomere recombination to repair telomeric ends in the absence of telomerase. KU70, of the KU70/KU80 heterodimer, binds to the stem loop of TLC1, the RNA component of telomerase. Involved in telomere maintenance. Interacts with telomeric repeats and subtelomeric sequences thereby controlling telomere length and protecting against subtelomeric rearrangement. Maintains telomeric chromatin, which is involved in silencing the expression of genes located at the telomere. Required for mating-type switching.</text>
</comment>
<dbReference type="EC" id="3.6.4.12" evidence="4"/>
<dbReference type="SUPFAM" id="SSF68906">
    <property type="entry name" value="SAP domain"/>
    <property type="match status" value="1"/>
</dbReference>
<dbReference type="Gene3D" id="1.10.1600.10">
    <property type="match status" value="1"/>
</dbReference>
<dbReference type="Gene3D" id="1.10.720.30">
    <property type="entry name" value="SAP domain"/>
    <property type="match status" value="1"/>
</dbReference>
<dbReference type="GO" id="GO:0005524">
    <property type="term" value="F:ATP binding"/>
    <property type="evidence" value="ECO:0007669"/>
    <property type="project" value="UniProtKB-KW"/>
</dbReference>
<evidence type="ECO:0000256" key="5">
    <source>
        <dbReference type="ARBA" id="ARBA00021796"/>
    </source>
</evidence>
<dbReference type="SUPFAM" id="SSF53300">
    <property type="entry name" value="vWA-like"/>
    <property type="match status" value="1"/>
</dbReference>
<sequence length="786" mass="87295">MESRGDGRIEVSPAEQKLLDAIADDLARLGRVKRVDLGVEEKEAFVQAWKGAKGARERILSPCMGFSKSKGLRELHDVKPQAYASLQCLRLRLTTWTREIQQERITPMSEPSKYSRGGDEGDDEEEDDAIDESGYKQAKDAVLFAIDVSQSMLKPPAEGDSKNPDNRLSPTVAALKCAYALMQQRIISNPSDMMGILLFGTEKSKFQEADAETGRTGLQYPHCYLLNDLDVPAAADVKRLRALVEDEEEQQELLVASKEEVSMANVLFCANQIFTTKAANFSSRRLFLVTDNDYPHADSRDARNSAAVRAKDLYDLGVTIELFPISHPDRDYVFDRSRFYNDIVYSSTPSDPDAPAPLTADIKPASSTAKDGISLLQSLLSSVASRSAPRRALFSNLPFEIGPGLKISIKGYIVLHRQEPKRTSYIYLPPDSDQPQIATGSSTLVADDTARTVEKVEVRKAYKFGGETISFTPEELNKIKNFGDPILRIIGFKPLTQLPIWANLRPSTFVYPSEEDYVGSTRVFSALHQKLLADQKMGLAWYIPRRNASPSLAAIIPGSETRCSEGEEDQILPPGLWVKPLPFADDIRHPPETNPIRAPDPLIDAMRTIIQQLQLPKAVYDPRKYPNPSLQWFYRILQALALEEDLPEKAEDKTLPRWRQIHKRAGGYVVEWGAVLDEVYKAWQVSEGRNGVPSGSGGSVKRSGKGDIGGLGGRGGGKKIKNEDRDDEEPVTDEQVRKNYEKNSLAKMTVADLKGWLGSKGLRTAGKKADLVDAVTGYFETKMEVD</sequence>
<keyword evidence="14" id="KW-0233">DNA recombination</keyword>
<dbReference type="InterPro" id="IPR036361">
    <property type="entry name" value="SAP_dom_sf"/>
</dbReference>
<comment type="catalytic activity">
    <reaction evidence="19">
        <text>ATP + H2O = ADP + phosphate + H(+)</text>
        <dbReference type="Rhea" id="RHEA:13065"/>
        <dbReference type="ChEBI" id="CHEBI:15377"/>
        <dbReference type="ChEBI" id="CHEBI:15378"/>
        <dbReference type="ChEBI" id="CHEBI:30616"/>
        <dbReference type="ChEBI" id="CHEBI:43474"/>
        <dbReference type="ChEBI" id="CHEBI:456216"/>
        <dbReference type="EC" id="3.6.4.12"/>
    </reaction>
</comment>
<dbReference type="GO" id="GO:0042162">
    <property type="term" value="F:telomeric DNA binding"/>
    <property type="evidence" value="ECO:0007669"/>
    <property type="project" value="InterPro"/>
</dbReference>
<dbReference type="GO" id="GO:0003684">
    <property type="term" value="F:damaged DNA binding"/>
    <property type="evidence" value="ECO:0007669"/>
    <property type="project" value="InterPro"/>
</dbReference>
<evidence type="ECO:0000256" key="13">
    <source>
        <dbReference type="ARBA" id="ARBA00023125"/>
    </source>
</evidence>
<evidence type="ECO:0000313" key="22">
    <source>
        <dbReference type="EMBL" id="RMY17536.1"/>
    </source>
</evidence>
<dbReference type="PANTHER" id="PTHR12604">
    <property type="entry name" value="KU AUTOANTIGEN DNA HELICASE"/>
    <property type="match status" value="1"/>
</dbReference>
<evidence type="ECO:0000259" key="21">
    <source>
        <dbReference type="PROSITE" id="PS50800"/>
    </source>
</evidence>
<dbReference type="GO" id="GO:0003690">
    <property type="term" value="F:double-stranded DNA binding"/>
    <property type="evidence" value="ECO:0007669"/>
    <property type="project" value="TreeGrafter"/>
</dbReference>
<evidence type="ECO:0000256" key="11">
    <source>
        <dbReference type="ARBA" id="ARBA00022840"/>
    </source>
</evidence>
<dbReference type="GO" id="GO:0006303">
    <property type="term" value="P:double-strand break repair via nonhomologous end joining"/>
    <property type="evidence" value="ECO:0007669"/>
    <property type="project" value="InterPro"/>
</dbReference>
<dbReference type="Pfam" id="PF03731">
    <property type="entry name" value="Ku_N"/>
    <property type="match status" value="1"/>
</dbReference>
<comment type="subcellular location">
    <subcellularLocation>
        <location evidence="2">Chromosome</location>
        <location evidence="2">Telomere</location>
    </subcellularLocation>
    <subcellularLocation>
        <location evidence="1">Nucleus</location>
    </subcellularLocation>
</comment>
<dbReference type="FunFam" id="2.40.290.10:FF:000001">
    <property type="entry name" value="X-ray repair cross complementing 6"/>
    <property type="match status" value="1"/>
</dbReference>
<dbReference type="Gene3D" id="2.40.290.10">
    <property type="match status" value="1"/>
</dbReference>
<dbReference type="FunFam" id="3.40.50.410:FF:000071">
    <property type="entry name" value="ATP-dependent DNA helicase II subunit 1"/>
    <property type="match status" value="1"/>
</dbReference>
<evidence type="ECO:0000256" key="4">
    <source>
        <dbReference type="ARBA" id="ARBA00012551"/>
    </source>
</evidence>
<keyword evidence="12" id="KW-0779">Telomere</keyword>
<feature type="compositionally biased region" description="Gly residues" evidence="20">
    <location>
        <begin position="706"/>
        <end position="715"/>
    </location>
</feature>
<keyword evidence="15" id="KW-0234">DNA repair</keyword>
<dbReference type="Gene3D" id="3.40.50.410">
    <property type="entry name" value="von Willebrand factor, type A domain"/>
    <property type="match status" value="1"/>
</dbReference>
<feature type="region of interest" description="Disordered" evidence="20">
    <location>
        <begin position="687"/>
        <end position="740"/>
    </location>
</feature>
<dbReference type="InterPro" id="IPR003034">
    <property type="entry name" value="SAP_dom"/>
</dbReference>
<evidence type="ECO:0000313" key="23">
    <source>
        <dbReference type="Proteomes" id="UP000276864"/>
    </source>
</evidence>
<feature type="region of interest" description="Disordered" evidence="20">
    <location>
        <begin position="102"/>
        <end position="132"/>
    </location>
</feature>
<dbReference type="Proteomes" id="UP000276864">
    <property type="component" value="Unassembled WGS sequence"/>
</dbReference>
<dbReference type="SUPFAM" id="SSF100939">
    <property type="entry name" value="SPOC domain-like"/>
    <property type="match status" value="1"/>
</dbReference>
<dbReference type="Gene3D" id="4.10.970.10">
    <property type="entry name" value="Ku70, bridge and pillars"/>
    <property type="match status" value="1"/>
</dbReference>
<evidence type="ECO:0000256" key="8">
    <source>
        <dbReference type="ARBA" id="ARBA00022763"/>
    </source>
</evidence>
<dbReference type="GO" id="GO:0006310">
    <property type="term" value="P:DNA recombination"/>
    <property type="evidence" value="ECO:0007669"/>
    <property type="project" value="UniProtKB-KW"/>
</dbReference>
<organism evidence="22 23">
    <name type="scientific">Hortaea werneckii</name>
    <name type="common">Black yeast</name>
    <name type="synonym">Cladosporium werneckii</name>
    <dbReference type="NCBI Taxonomy" id="91943"/>
    <lineage>
        <taxon>Eukaryota</taxon>
        <taxon>Fungi</taxon>
        <taxon>Dikarya</taxon>
        <taxon>Ascomycota</taxon>
        <taxon>Pezizomycotina</taxon>
        <taxon>Dothideomycetes</taxon>
        <taxon>Dothideomycetidae</taxon>
        <taxon>Mycosphaerellales</taxon>
        <taxon>Teratosphaeriaceae</taxon>
        <taxon>Hortaea</taxon>
    </lineage>
</organism>
<dbReference type="GO" id="GO:0000723">
    <property type="term" value="P:telomere maintenance"/>
    <property type="evidence" value="ECO:0007669"/>
    <property type="project" value="InterPro"/>
</dbReference>
<accession>A0A3M6ZQG8</accession>
<evidence type="ECO:0000256" key="7">
    <source>
        <dbReference type="ARBA" id="ARBA00022741"/>
    </source>
</evidence>
<dbReference type="AlphaFoldDB" id="A0A3M6ZQG8"/>
<keyword evidence="7" id="KW-0547">Nucleotide-binding</keyword>
<keyword evidence="13" id="KW-0238">DNA-binding</keyword>